<protein>
    <submittedName>
        <fullName evidence="3">Tetratricopeptide repeat protein</fullName>
    </submittedName>
</protein>
<organism evidence="3 4">
    <name type="scientific">Bizionia argentinensis JUB59</name>
    <dbReference type="NCBI Taxonomy" id="1046627"/>
    <lineage>
        <taxon>Bacteria</taxon>
        <taxon>Pseudomonadati</taxon>
        <taxon>Bacteroidota</taxon>
        <taxon>Flavobacteriia</taxon>
        <taxon>Flavobacteriales</taxon>
        <taxon>Flavobacteriaceae</taxon>
        <taxon>Bizionia</taxon>
    </lineage>
</organism>
<name>G2ECK2_9FLAO</name>
<feature type="region of interest" description="Disordered" evidence="2">
    <location>
        <begin position="151"/>
        <end position="283"/>
    </location>
</feature>
<gene>
    <name evidence="3" type="ORF">BZARG_3023</name>
</gene>
<evidence type="ECO:0000256" key="2">
    <source>
        <dbReference type="SAM" id="MobiDB-lite"/>
    </source>
</evidence>
<dbReference type="Proteomes" id="UP000003730">
    <property type="component" value="Unassembled WGS sequence"/>
</dbReference>
<proteinExistence type="predicted"/>
<dbReference type="eggNOG" id="COG0457">
    <property type="taxonomic scope" value="Bacteria"/>
</dbReference>
<dbReference type="Pfam" id="PF13414">
    <property type="entry name" value="TPR_11"/>
    <property type="match status" value="1"/>
</dbReference>
<comment type="caution">
    <text evidence="3">The sequence shown here is derived from an EMBL/GenBank/DDBJ whole genome shotgun (WGS) entry which is preliminary data.</text>
</comment>
<keyword evidence="1" id="KW-0802">TPR repeat</keyword>
<dbReference type="AlphaFoldDB" id="G2ECK2"/>
<feature type="compositionally biased region" description="Basic and acidic residues" evidence="2">
    <location>
        <begin position="262"/>
        <end position="283"/>
    </location>
</feature>
<sequence length="283" mass="32406">MKHLLIYIFALITVSAFSQEDEEKEQLKAVKNAKNLVFEGNDFLGKDDFISAEMAYRQALSELPSEAIGGYNLGTSYIQEGNLDEGLYQLEKTLKTATSKSEKHQIFHNIGNILMQNKKCKEAVEAYKGALRNNPSDDESRYNLALAQECAKEQEDQNQDDDQDDDQDQDKDDENKDKDDQKDQDDENKDDKDKGDQDKKDGDENKDEDGKPKDEKEDEGKENQDPGKDKEEKQKPPQQKPGQMSPQQMKNLLEAMNNQEAKVQEKMNAEKQKGEKIDTDKDW</sequence>
<feature type="compositionally biased region" description="Basic and acidic residues" evidence="2">
    <location>
        <begin position="189"/>
        <end position="235"/>
    </location>
</feature>
<dbReference type="RefSeq" id="WP_040288074.1">
    <property type="nucleotide sequence ID" value="NZ_AFXZ01000017.1"/>
</dbReference>
<feature type="compositionally biased region" description="Acidic residues" evidence="2">
    <location>
        <begin position="156"/>
        <end position="172"/>
    </location>
</feature>
<reference evidence="3 4" key="1">
    <citation type="journal article" date="2008" name="Int. J. Syst. Evol. Microbiol.">
        <title>Bizionia argentinensis sp. nov., isolated from surface marine water in Antarctica.</title>
        <authorList>
            <person name="Bercovich A."/>
            <person name="Vazquez S.C."/>
            <person name="Yankilevich P."/>
            <person name="Coria S.H."/>
            <person name="Foti M."/>
            <person name="Hernandez E."/>
            <person name="Vidal A."/>
            <person name="Ruberto L."/>
            <person name="Melo C."/>
            <person name="Marenssi S."/>
            <person name="Criscuolo M."/>
            <person name="Memoli M."/>
            <person name="Arguelles M."/>
            <person name="Mac Cormack W.P."/>
        </authorList>
    </citation>
    <scope>NUCLEOTIDE SEQUENCE [LARGE SCALE GENOMIC DNA]</scope>
    <source>
        <strain evidence="3 4">JUB59</strain>
    </source>
</reference>
<dbReference type="PATRIC" id="fig|1046627.3.peg.1258"/>
<feature type="compositionally biased region" description="Low complexity" evidence="2">
    <location>
        <begin position="236"/>
        <end position="250"/>
    </location>
</feature>
<evidence type="ECO:0000313" key="3">
    <source>
        <dbReference type="EMBL" id="EGV43836.2"/>
    </source>
</evidence>
<dbReference type="EMBL" id="AFXZ01000017">
    <property type="protein sequence ID" value="EGV43836.2"/>
    <property type="molecule type" value="Genomic_DNA"/>
</dbReference>
<evidence type="ECO:0000256" key="1">
    <source>
        <dbReference type="PROSITE-ProRule" id="PRU00339"/>
    </source>
</evidence>
<evidence type="ECO:0000313" key="4">
    <source>
        <dbReference type="Proteomes" id="UP000003730"/>
    </source>
</evidence>
<dbReference type="SMART" id="SM00028">
    <property type="entry name" value="TPR"/>
    <property type="match status" value="3"/>
</dbReference>
<dbReference type="PROSITE" id="PS50005">
    <property type="entry name" value="TPR"/>
    <property type="match status" value="1"/>
</dbReference>
<keyword evidence="4" id="KW-1185">Reference proteome</keyword>
<feature type="repeat" description="TPR" evidence="1">
    <location>
        <begin position="104"/>
        <end position="137"/>
    </location>
</feature>
<dbReference type="InterPro" id="IPR019734">
    <property type="entry name" value="TPR_rpt"/>
</dbReference>
<accession>G2ECK2</accession>
<dbReference type="SUPFAM" id="SSF48452">
    <property type="entry name" value="TPR-like"/>
    <property type="match status" value="1"/>
</dbReference>
<dbReference type="InterPro" id="IPR011990">
    <property type="entry name" value="TPR-like_helical_dom_sf"/>
</dbReference>
<dbReference type="STRING" id="1046627.BZARG_3023"/>
<dbReference type="OrthoDB" id="1525165at2"/>
<dbReference type="Gene3D" id="1.25.40.10">
    <property type="entry name" value="Tetratricopeptide repeat domain"/>
    <property type="match status" value="2"/>
</dbReference>